<name>A0A6A3HJJ9_9STRA</name>
<sequence length="103" mass="11268">MTQARQPAGTAVAVPDTATFRQMQHLDAVGAADPPEDRDEDLYQTIDVRLNGSTELQLTFNVQRLRAVLGLHSHNAMGSGIFSTFVPPPEPAEDIEDVDHQDD</sequence>
<dbReference type="Proteomes" id="UP000435112">
    <property type="component" value="Unassembled WGS sequence"/>
</dbReference>
<feature type="region of interest" description="Disordered" evidence="1">
    <location>
        <begin position="82"/>
        <end position="103"/>
    </location>
</feature>
<dbReference type="AlphaFoldDB" id="A0A6A3HJJ9"/>
<dbReference type="OrthoDB" id="116537at2759"/>
<reference evidence="2 3" key="1">
    <citation type="submission" date="2018-09" db="EMBL/GenBank/DDBJ databases">
        <title>Genomic investigation of the strawberry pathogen Phytophthora fragariae indicates pathogenicity is determined by transcriptional variation in three key races.</title>
        <authorList>
            <person name="Adams T.M."/>
            <person name="Armitage A.D."/>
            <person name="Sobczyk M.K."/>
            <person name="Bates H.J."/>
            <person name="Dunwell J.M."/>
            <person name="Nellist C.F."/>
            <person name="Harrison R.J."/>
        </authorList>
    </citation>
    <scope>NUCLEOTIDE SEQUENCE [LARGE SCALE GENOMIC DNA]</scope>
    <source>
        <strain evidence="2 3">SCRP324</strain>
    </source>
</reference>
<evidence type="ECO:0000256" key="1">
    <source>
        <dbReference type="SAM" id="MobiDB-lite"/>
    </source>
</evidence>
<comment type="caution">
    <text evidence="2">The sequence shown here is derived from an EMBL/GenBank/DDBJ whole genome shotgun (WGS) entry which is preliminary data.</text>
</comment>
<proteinExistence type="predicted"/>
<accession>A0A6A3HJJ9</accession>
<gene>
    <name evidence="2" type="ORF">PR002_g27106</name>
</gene>
<evidence type="ECO:0000313" key="3">
    <source>
        <dbReference type="Proteomes" id="UP000435112"/>
    </source>
</evidence>
<protein>
    <submittedName>
        <fullName evidence="2">Uncharacterized protein</fullName>
    </submittedName>
</protein>
<dbReference type="EMBL" id="QXFU01004140">
    <property type="protein sequence ID" value="KAE8970476.1"/>
    <property type="molecule type" value="Genomic_DNA"/>
</dbReference>
<organism evidence="2 3">
    <name type="scientific">Phytophthora rubi</name>
    <dbReference type="NCBI Taxonomy" id="129364"/>
    <lineage>
        <taxon>Eukaryota</taxon>
        <taxon>Sar</taxon>
        <taxon>Stramenopiles</taxon>
        <taxon>Oomycota</taxon>
        <taxon>Peronosporomycetes</taxon>
        <taxon>Peronosporales</taxon>
        <taxon>Peronosporaceae</taxon>
        <taxon>Phytophthora</taxon>
    </lineage>
</organism>
<feature type="compositionally biased region" description="Acidic residues" evidence="1">
    <location>
        <begin position="91"/>
        <end position="103"/>
    </location>
</feature>
<evidence type="ECO:0000313" key="2">
    <source>
        <dbReference type="EMBL" id="KAE8970476.1"/>
    </source>
</evidence>